<dbReference type="CDD" id="cd03801">
    <property type="entry name" value="GT4_PimA-like"/>
    <property type="match status" value="1"/>
</dbReference>
<dbReference type="InterPro" id="IPR001296">
    <property type="entry name" value="Glyco_trans_1"/>
</dbReference>
<feature type="domain" description="Glycosyl transferase family 1" evidence="1">
    <location>
        <begin position="154"/>
        <end position="313"/>
    </location>
</feature>
<accession>A0A9D1LMY5</accession>
<protein>
    <submittedName>
        <fullName evidence="3">Glycosyltransferase family 4 protein</fullName>
    </submittedName>
</protein>
<dbReference type="PANTHER" id="PTHR45947:SF3">
    <property type="entry name" value="SULFOQUINOVOSYL TRANSFERASE SQD2"/>
    <property type="match status" value="1"/>
</dbReference>
<dbReference type="Pfam" id="PF13439">
    <property type="entry name" value="Glyco_transf_4"/>
    <property type="match status" value="1"/>
</dbReference>
<feature type="domain" description="Glycosyltransferase subfamily 4-like N-terminal" evidence="2">
    <location>
        <begin position="45"/>
        <end position="140"/>
    </location>
</feature>
<dbReference type="Proteomes" id="UP000824070">
    <property type="component" value="Unassembled WGS sequence"/>
</dbReference>
<comment type="caution">
    <text evidence="3">The sequence shown here is derived from an EMBL/GenBank/DDBJ whole genome shotgun (WGS) entry which is preliminary data.</text>
</comment>
<dbReference type="SUPFAM" id="SSF53756">
    <property type="entry name" value="UDP-Glycosyltransferase/glycogen phosphorylase"/>
    <property type="match status" value="1"/>
</dbReference>
<dbReference type="PANTHER" id="PTHR45947">
    <property type="entry name" value="SULFOQUINOVOSYL TRANSFERASE SQD2"/>
    <property type="match status" value="1"/>
</dbReference>
<dbReference type="InterPro" id="IPR050194">
    <property type="entry name" value="Glycosyltransferase_grp1"/>
</dbReference>
<dbReference type="InterPro" id="IPR028098">
    <property type="entry name" value="Glyco_trans_4-like_N"/>
</dbReference>
<evidence type="ECO:0000313" key="3">
    <source>
        <dbReference type="EMBL" id="HIU44775.1"/>
    </source>
</evidence>
<evidence type="ECO:0000313" key="4">
    <source>
        <dbReference type="Proteomes" id="UP000824070"/>
    </source>
</evidence>
<evidence type="ECO:0000259" key="1">
    <source>
        <dbReference type="Pfam" id="PF00534"/>
    </source>
</evidence>
<dbReference type="Gene3D" id="3.40.50.2000">
    <property type="entry name" value="Glycogen Phosphorylase B"/>
    <property type="match status" value="2"/>
</dbReference>
<reference evidence="3" key="1">
    <citation type="submission" date="2020-10" db="EMBL/GenBank/DDBJ databases">
        <authorList>
            <person name="Gilroy R."/>
        </authorList>
    </citation>
    <scope>NUCLEOTIDE SEQUENCE</scope>
    <source>
        <strain evidence="3">ChiGjej1B1-22543</strain>
    </source>
</reference>
<dbReference type="AlphaFoldDB" id="A0A9D1LMY5"/>
<sequence length="350" mass="39895">MGKLRIRMLSTATSVSGQGVGSAYIEQVALVREQQDVFEVFEKGERGKADINHVHTVNPTFYLRMGKRTVNVCYVHFLPDTLDGSIKLPKPIFAIFKRYVRAFYRKADEIVVVNPIFIEPLTKLGVGEDRITYIPNFVSSDSFHPLSSTEKAGIRERLGIGKDAFVVLGVGQVQTRKGVSDFLQVARENPDLSFVWAGGFSFGRMTDGYAQLKKAMENPPRNVKFLGIVERKRMNEVYNAADLLFMPSYAELFPMSILEAASAGVPFLLRDLDLYKRILFDDYEVGTDVSSFSSKVKELSEDPEAYRRAKEKADRIREFYSKEHVAAIWREYYPRIYQKHKSDKGKRLRG</sequence>
<name>A0A9D1LMY5_9FIRM</name>
<reference evidence="3" key="2">
    <citation type="journal article" date="2021" name="PeerJ">
        <title>Extensive microbial diversity within the chicken gut microbiome revealed by metagenomics and culture.</title>
        <authorList>
            <person name="Gilroy R."/>
            <person name="Ravi A."/>
            <person name="Getino M."/>
            <person name="Pursley I."/>
            <person name="Horton D.L."/>
            <person name="Alikhan N.F."/>
            <person name="Baker D."/>
            <person name="Gharbi K."/>
            <person name="Hall N."/>
            <person name="Watson M."/>
            <person name="Adriaenssens E.M."/>
            <person name="Foster-Nyarko E."/>
            <person name="Jarju S."/>
            <person name="Secka A."/>
            <person name="Antonio M."/>
            <person name="Oren A."/>
            <person name="Chaudhuri R.R."/>
            <person name="La Ragione R."/>
            <person name="Hildebrand F."/>
            <person name="Pallen M.J."/>
        </authorList>
    </citation>
    <scope>NUCLEOTIDE SEQUENCE</scope>
    <source>
        <strain evidence="3">ChiGjej1B1-22543</strain>
    </source>
</reference>
<gene>
    <name evidence="3" type="ORF">IAC52_00540</name>
</gene>
<organism evidence="3 4">
    <name type="scientific">Candidatus Alloenteromonas pullicola</name>
    <dbReference type="NCBI Taxonomy" id="2840784"/>
    <lineage>
        <taxon>Bacteria</taxon>
        <taxon>Bacillati</taxon>
        <taxon>Bacillota</taxon>
        <taxon>Bacillota incertae sedis</taxon>
        <taxon>Candidatus Alloenteromonas</taxon>
    </lineage>
</organism>
<evidence type="ECO:0000259" key="2">
    <source>
        <dbReference type="Pfam" id="PF13439"/>
    </source>
</evidence>
<dbReference type="EMBL" id="DVMV01000005">
    <property type="protein sequence ID" value="HIU44775.1"/>
    <property type="molecule type" value="Genomic_DNA"/>
</dbReference>
<dbReference type="GO" id="GO:0016757">
    <property type="term" value="F:glycosyltransferase activity"/>
    <property type="evidence" value="ECO:0007669"/>
    <property type="project" value="InterPro"/>
</dbReference>
<proteinExistence type="predicted"/>
<dbReference type="Pfam" id="PF00534">
    <property type="entry name" value="Glycos_transf_1"/>
    <property type="match status" value="1"/>
</dbReference>